<protein>
    <submittedName>
        <fullName evidence="2">Uncharacterized protein</fullName>
    </submittedName>
</protein>
<dbReference type="AlphaFoldDB" id="A0A2N1M5A1"/>
<dbReference type="EMBL" id="LLXL01005069">
    <property type="protein sequence ID" value="PKK56834.1"/>
    <property type="molecule type" value="Genomic_DNA"/>
</dbReference>
<feature type="coiled-coil region" evidence="1">
    <location>
        <begin position="70"/>
        <end position="97"/>
    </location>
</feature>
<accession>A0A2N1M5A1</accession>
<sequence length="114" mass="13429">MLDFESPFTADEYIQYDSAEITTEILSNDEILKVVLPDNQEKEAEELLNPLPLVTHSEAIETYDKVILYLEQQEDSYDKKKEELKFIKKLRKEALRQRFISAKQINIDSFIKSK</sequence>
<name>A0A2N1M5A1_9GLOM</name>
<organism evidence="2 3">
    <name type="scientific">Rhizophagus irregularis</name>
    <dbReference type="NCBI Taxonomy" id="588596"/>
    <lineage>
        <taxon>Eukaryota</taxon>
        <taxon>Fungi</taxon>
        <taxon>Fungi incertae sedis</taxon>
        <taxon>Mucoromycota</taxon>
        <taxon>Glomeromycotina</taxon>
        <taxon>Glomeromycetes</taxon>
        <taxon>Glomerales</taxon>
        <taxon>Glomeraceae</taxon>
        <taxon>Rhizophagus</taxon>
    </lineage>
</organism>
<reference evidence="2 3" key="2">
    <citation type="submission" date="2017-10" db="EMBL/GenBank/DDBJ databases">
        <title>Extensive intraspecific genome diversity in a model arbuscular mycorrhizal fungus.</title>
        <authorList>
            <person name="Chen E.C.H."/>
            <person name="Morin E."/>
            <person name="Baudet D."/>
            <person name="Noel J."/>
            <person name="Ndikumana S."/>
            <person name="Charron P."/>
            <person name="St-Onge C."/>
            <person name="Giorgi J."/>
            <person name="Grigoriev I.V."/>
            <person name="Roux C."/>
            <person name="Martin F.M."/>
            <person name="Corradi N."/>
        </authorList>
    </citation>
    <scope>NUCLEOTIDE SEQUENCE [LARGE SCALE GENOMIC DNA]</scope>
    <source>
        <strain evidence="2 3">C2</strain>
    </source>
</reference>
<evidence type="ECO:0000256" key="1">
    <source>
        <dbReference type="SAM" id="Coils"/>
    </source>
</evidence>
<dbReference type="VEuPathDB" id="FungiDB:RhiirFUN_016336"/>
<evidence type="ECO:0000313" key="3">
    <source>
        <dbReference type="Proteomes" id="UP000233469"/>
    </source>
</evidence>
<evidence type="ECO:0000313" key="2">
    <source>
        <dbReference type="EMBL" id="PKK56834.1"/>
    </source>
</evidence>
<reference evidence="2 3" key="1">
    <citation type="submission" date="2016-04" db="EMBL/GenBank/DDBJ databases">
        <title>Genome analyses suggest a sexual origin of heterokaryosis in a supposedly ancient asexual fungus.</title>
        <authorList>
            <person name="Ropars J."/>
            <person name="Sedzielewska K."/>
            <person name="Noel J."/>
            <person name="Charron P."/>
            <person name="Farinelli L."/>
            <person name="Marton T."/>
            <person name="Kruger M."/>
            <person name="Pelin A."/>
            <person name="Brachmann A."/>
            <person name="Corradi N."/>
        </authorList>
    </citation>
    <scope>NUCLEOTIDE SEQUENCE [LARGE SCALE GENOMIC DNA]</scope>
    <source>
        <strain evidence="2 3">C2</strain>
    </source>
</reference>
<proteinExistence type="predicted"/>
<gene>
    <name evidence="2" type="ORF">RhiirC2_799212</name>
</gene>
<keyword evidence="1" id="KW-0175">Coiled coil</keyword>
<dbReference type="VEuPathDB" id="FungiDB:RhiirA1_520918"/>
<dbReference type="Proteomes" id="UP000233469">
    <property type="component" value="Unassembled WGS sequence"/>
</dbReference>
<dbReference type="VEuPathDB" id="FungiDB:FUN_017262"/>
<comment type="caution">
    <text evidence="2">The sequence shown here is derived from an EMBL/GenBank/DDBJ whole genome shotgun (WGS) entry which is preliminary data.</text>
</comment>